<dbReference type="Proteomes" id="UP001295740">
    <property type="component" value="Unassembled WGS sequence"/>
</dbReference>
<sequence length="289" mass="32422">MAFFGHCTTPLLDFSVDQYNYQHLIYLSQSRPDLSEIMPDTTPPSVTQYSTPKNGVEAPSAADLTPKHGVELPWLGESTPEHGVEVPSVANLIHKTLKDEITKQAYGFFKCRALTPEEASDRTSPCIAYGVTQAIVSPDFSVHEIHPENWGACVGFRAPAIYIRSPPGAGEGGDNFGDARKEAWEGLQKTLVELMIKHKSLQKFIVQIYDYLGEGKTFRAMSFGPVILKTDNGSLKVNLINETYREKYDAWEKEEKANKKDKEEASKWIPTRYDSQRTIYHNVAGDVIY</sequence>
<proteinExistence type="predicted"/>
<keyword evidence="2" id="KW-1185">Reference proteome</keyword>
<dbReference type="AlphaFoldDB" id="A0AAI8VMI8"/>
<evidence type="ECO:0000313" key="1">
    <source>
        <dbReference type="EMBL" id="CAJ2507317.1"/>
    </source>
</evidence>
<gene>
    <name evidence="1" type="ORF">KHLLAP_LOCUS7785</name>
</gene>
<organism evidence="1 2">
    <name type="scientific">Anthostomella pinea</name>
    <dbReference type="NCBI Taxonomy" id="933095"/>
    <lineage>
        <taxon>Eukaryota</taxon>
        <taxon>Fungi</taxon>
        <taxon>Dikarya</taxon>
        <taxon>Ascomycota</taxon>
        <taxon>Pezizomycotina</taxon>
        <taxon>Sordariomycetes</taxon>
        <taxon>Xylariomycetidae</taxon>
        <taxon>Xylariales</taxon>
        <taxon>Xylariaceae</taxon>
        <taxon>Anthostomella</taxon>
    </lineage>
</organism>
<dbReference type="EMBL" id="CAUWAG010000010">
    <property type="protein sequence ID" value="CAJ2507317.1"/>
    <property type="molecule type" value="Genomic_DNA"/>
</dbReference>
<reference evidence="1" key="1">
    <citation type="submission" date="2023-10" db="EMBL/GenBank/DDBJ databases">
        <authorList>
            <person name="Hackl T."/>
        </authorList>
    </citation>
    <scope>NUCLEOTIDE SEQUENCE</scope>
</reference>
<protein>
    <submittedName>
        <fullName evidence="1">Uu.00g085030.m01.CDS01</fullName>
    </submittedName>
</protein>
<name>A0AAI8VMI8_9PEZI</name>
<comment type="caution">
    <text evidence="1">The sequence shown here is derived from an EMBL/GenBank/DDBJ whole genome shotgun (WGS) entry which is preliminary data.</text>
</comment>
<accession>A0AAI8VMI8</accession>
<evidence type="ECO:0000313" key="2">
    <source>
        <dbReference type="Proteomes" id="UP001295740"/>
    </source>
</evidence>